<feature type="domain" description="RNA polymerase sigma factor 70 region 4 type 2" evidence="7">
    <location>
        <begin position="127"/>
        <end position="174"/>
    </location>
</feature>
<dbReference type="AlphaFoldDB" id="A0ABD7HPC1"/>
<dbReference type="SUPFAM" id="SSF88659">
    <property type="entry name" value="Sigma3 and sigma4 domains of RNA polymerase sigma factors"/>
    <property type="match status" value="1"/>
</dbReference>
<organism evidence="8 9">
    <name type="scientific">Mycobacteroides abscessus</name>
    <dbReference type="NCBI Taxonomy" id="36809"/>
    <lineage>
        <taxon>Bacteria</taxon>
        <taxon>Bacillati</taxon>
        <taxon>Actinomycetota</taxon>
        <taxon>Actinomycetes</taxon>
        <taxon>Mycobacteriales</taxon>
        <taxon>Mycobacteriaceae</taxon>
        <taxon>Mycobacteroides</taxon>
    </lineage>
</organism>
<evidence type="ECO:0000256" key="3">
    <source>
        <dbReference type="ARBA" id="ARBA00023082"/>
    </source>
</evidence>
<accession>A0ABD7HPC1</accession>
<dbReference type="InterPro" id="IPR039425">
    <property type="entry name" value="RNA_pol_sigma-70-like"/>
</dbReference>
<feature type="domain" description="RNA polymerase sigma-70 region 2" evidence="6">
    <location>
        <begin position="30"/>
        <end position="92"/>
    </location>
</feature>
<evidence type="ECO:0000313" key="8">
    <source>
        <dbReference type="EMBL" id="RIT37675.1"/>
    </source>
</evidence>
<keyword evidence="2" id="KW-0805">Transcription regulation</keyword>
<keyword evidence="4" id="KW-0238">DNA-binding</keyword>
<dbReference type="Pfam" id="PF04542">
    <property type="entry name" value="Sigma70_r2"/>
    <property type="match status" value="1"/>
</dbReference>
<keyword evidence="3" id="KW-0731">Sigma factor</keyword>
<evidence type="ECO:0000256" key="2">
    <source>
        <dbReference type="ARBA" id="ARBA00023015"/>
    </source>
</evidence>
<evidence type="ECO:0000259" key="6">
    <source>
        <dbReference type="Pfam" id="PF04542"/>
    </source>
</evidence>
<evidence type="ECO:0000313" key="9">
    <source>
        <dbReference type="Proteomes" id="UP000284557"/>
    </source>
</evidence>
<name>A0ABD7HPC1_9MYCO</name>
<dbReference type="NCBIfam" id="TIGR02937">
    <property type="entry name" value="sigma70-ECF"/>
    <property type="match status" value="1"/>
</dbReference>
<dbReference type="GO" id="GO:0016987">
    <property type="term" value="F:sigma factor activity"/>
    <property type="evidence" value="ECO:0007669"/>
    <property type="project" value="UniProtKB-KW"/>
</dbReference>
<dbReference type="SUPFAM" id="SSF88946">
    <property type="entry name" value="Sigma2 domain of RNA polymerase sigma factors"/>
    <property type="match status" value="1"/>
</dbReference>
<proteinExistence type="inferred from homology"/>
<gene>
    <name evidence="8" type="ORF">D2E76_13185</name>
</gene>
<dbReference type="InterPro" id="IPR013324">
    <property type="entry name" value="RNA_pol_sigma_r3/r4-like"/>
</dbReference>
<dbReference type="InterPro" id="IPR013325">
    <property type="entry name" value="RNA_pol_sigma_r2"/>
</dbReference>
<dbReference type="Pfam" id="PF08281">
    <property type="entry name" value="Sigma70_r4_2"/>
    <property type="match status" value="1"/>
</dbReference>
<dbReference type="EMBL" id="QXBN01000009">
    <property type="protein sequence ID" value="RIT37675.1"/>
    <property type="molecule type" value="Genomic_DNA"/>
</dbReference>
<evidence type="ECO:0000259" key="7">
    <source>
        <dbReference type="Pfam" id="PF08281"/>
    </source>
</evidence>
<comment type="similarity">
    <text evidence="1">Belongs to the sigma-70 factor family. ECF subfamily.</text>
</comment>
<evidence type="ECO:0000256" key="1">
    <source>
        <dbReference type="ARBA" id="ARBA00010641"/>
    </source>
</evidence>
<dbReference type="CDD" id="cd06171">
    <property type="entry name" value="Sigma70_r4"/>
    <property type="match status" value="1"/>
</dbReference>
<dbReference type="GO" id="GO:0003677">
    <property type="term" value="F:DNA binding"/>
    <property type="evidence" value="ECO:0007669"/>
    <property type="project" value="UniProtKB-KW"/>
</dbReference>
<dbReference type="InterPro" id="IPR036388">
    <property type="entry name" value="WH-like_DNA-bd_sf"/>
</dbReference>
<dbReference type="InterPro" id="IPR013249">
    <property type="entry name" value="RNA_pol_sigma70_r4_t2"/>
</dbReference>
<dbReference type="InterPro" id="IPR014284">
    <property type="entry name" value="RNA_pol_sigma-70_dom"/>
</dbReference>
<protein>
    <submittedName>
        <fullName evidence="8">RNA polymerase sigma factor</fullName>
    </submittedName>
</protein>
<dbReference type="InterPro" id="IPR007627">
    <property type="entry name" value="RNA_pol_sigma70_r2"/>
</dbReference>
<keyword evidence="5" id="KW-0804">Transcription</keyword>
<dbReference type="PANTHER" id="PTHR43133:SF57">
    <property type="entry name" value="RNA POLYMERASE SIGMA-70 FACTOR"/>
    <property type="match status" value="1"/>
</dbReference>
<evidence type="ECO:0000256" key="5">
    <source>
        <dbReference type="ARBA" id="ARBA00023163"/>
    </source>
</evidence>
<reference evidence="8 9" key="1">
    <citation type="submission" date="2018-08" db="EMBL/GenBank/DDBJ databases">
        <title>Linezolid Resistance in Mycobacterium abscessus: MIC Distribution and Comprehensive Investigation of Resistance Mechanisms.</title>
        <authorList>
            <person name="Ye M."/>
            <person name="Xu L."/>
            <person name="Zou Y."/>
            <person name="Li B."/>
            <person name="Guo Q."/>
            <person name="Zhang Y."/>
            <person name="Zhan M."/>
            <person name="Xu B."/>
            <person name="Yu F."/>
            <person name="Zhang Z."/>
            <person name="Chu H."/>
        </authorList>
    </citation>
    <scope>NUCLEOTIDE SEQUENCE [LARGE SCALE GENOMIC DNA]</scope>
    <source>
        <strain evidence="8 9">G143</strain>
    </source>
</reference>
<evidence type="ECO:0000256" key="4">
    <source>
        <dbReference type="ARBA" id="ARBA00023125"/>
    </source>
</evidence>
<dbReference type="Gene3D" id="1.10.1740.10">
    <property type="match status" value="1"/>
</dbReference>
<dbReference type="Proteomes" id="UP000284557">
    <property type="component" value="Unassembled WGS sequence"/>
</dbReference>
<comment type="caution">
    <text evidence="8">The sequence shown here is derived from an EMBL/GenBank/DDBJ whole genome shotgun (WGS) entry which is preliminary data.</text>
</comment>
<sequence>MMTQRDPTTRRGLRAVSSGGDHYADWQSVYEDNAVWIYRTIYARVGNKPDAEDLTAEVFLAALRPLRLTVTKAEVRAYLRTTARTVLAAHWRETLGREITSIPDTQDIADQPPEADEPISTAPEHARAVLAALPENYRRILELRFLQCCSIKESAARMGTTVANAKVLQHRALRLAAQINDQDAS</sequence>
<dbReference type="PANTHER" id="PTHR43133">
    <property type="entry name" value="RNA POLYMERASE ECF-TYPE SIGMA FACTO"/>
    <property type="match status" value="1"/>
</dbReference>
<dbReference type="Gene3D" id="1.10.10.10">
    <property type="entry name" value="Winged helix-like DNA-binding domain superfamily/Winged helix DNA-binding domain"/>
    <property type="match status" value="1"/>
</dbReference>